<organism evidence="6">
    <name type="scientific">Thrips palmi</name>
    <name type="common">Melon thrips</name>
    <dbReference type="NCBI Taxonomy" id="161013"/>
    <lineage>
        <taxon>Eukaryota</taxon>
        <taxon>Metazoa</taxon>
        <taxon>Ecdysozoa</taxon>
        <taxon>Arthropoda</taxon>
        <taxon>Hexapoda</taxon>
        <taxon>Insecta</taxon>
        <taxon>Pterygota</taxon>
        <taxon>Neoptera</taxon>
        <taxon>Paraneoptera</taxon>
        <taxon>Thysanoptera</taxon>
        <taxon>Terebrantia</taxon>
        <taxon>Thripoidea</taxon>
        <taxon>Thripidae</taxon>
        <taxon>Thrips</taxon>
    </lineage>
</organism>
<evidence type="ECO:0000256" key="2">
    <source>
        <dbReference type="ARBA" id="ARBA00014801"/>
    </source>
</evidence>
<dbReference type="PANTHER" id="PTHR31849:SF1">
    <property type="entry name" value="CYSTEINE-RICH DPF MOTIF DOMAIN-CONTAINING PROTEIN 1"/>
    <property type="match status" value="1"/>
</dbReference>
<dbReference type="InParanoid" id="A0A6P8YMV5"/>
<evidence type="ECO:0000313" key="5">
    <source>
        <dbReference type="Proteomes" id="UP000515158"/>
    </source>
</evidence>
<feature type="region of interest" description="Disordered" evidence="3">
    <location>
        <begin position="18"/>
        <end position="42"/>
    </location>
</feature>
<reference evidence="6" key="1">
    <citation type="submission" date="2025-08" db="UniProtKB">
        <authorList>
            <consortium name="RefSeq"/>
        </authorList>
    </citation>
    <scope>IDENTIFICATION</scope>
    <source>
        <tissue evidence="6">Total insect</tissue>
    </source>
</reference>
<dbReference type="PANTHER" id="PTHR31849">
    <property type="entry name" value="CYSTEINE-RICH PDF MOTIF DOMAIN-CONTAINING PROTEIN 1"/>
    <property type="match status" value="1"/>
</dbReference>
<comment type="similarity">
    <text evidence="1">Belongs to the CDPF1 family.</text>
</comment>
<proteinExistence type="inferred from homology"/>
<feature type="domain" description="Cysteine-rich DPF motif" evidence="4">
    <location>
        <begin position="44"/>
        <end position="136"/>
    </location>
</feature>
<evidence type="ECO:0000256" key="1">
    <source>
        <dbReference type="ARBA" id="ARBA00007917"/>
    </source>
</evidence>
<sequence length="139" mass="15865">MDRNEFDFKIQSFELMQQPQRNMEKSTHQTKSGETEEDPGGVVSCSKCSFEERYDYKGKKPPFAKSYVFLEDAYIMKDPFSPPGKGQCLMIAGDCSMCNKAVCCSSDCSLFYVKRFCISCVRKNLGYFPPLIINKIKKA</sequence>
<evidence type="ECO:0000313" key="6">
    <source>
        <dbReference type="RefSeq" id="XP_034238171.1"/>
    </source>
</evidence>
<protein>
    <recommendedName>
        <fullName evidence="2">Cysteine-rich DPF motif domain-containing protein 1</fullName>
    </recommendedName>
</protein>
<dbReference type="InterPro" id="IPR018785">
    <property type="entry name" value="CDPF1_dom"/>
</dbReference>
<evidence type="ECO:0000259" key="4">
    <source>
        <dbReference type="Pfam" id="PF10170"/>
    </source>
</evidence>
<dbReference type="KEGG" id="tpal:117643408"/>
<name>A0A6P8YMV5_THRPL</name>
<dbReference type="OrthoDB" id="191995at2759"/>
<gene>
    <name evidence="6" type="primary">LOC117643408</name>
</gene>
<accession>A0A6P8YMV5</accession>
<keyword evidence="5" id="KW-1185">Reference proteome</keyword>
<evidence type="ECO:0000256" key="3">
    <source>
        <dbReference type="SAM" id="MobiDB-lite"/>
    </source>
</evidence>
<dbReference type="InterPro" id="IPR042426">
    <property type="entry name" value="CDPF1"/>
</dbReference>
<dbReference type="Pfam" id="PF10170">
    <property type="entry name" value="C6_DPF"/>
    <property type="match status" value="1"/>
</dbReference>
<dbReference type="Proteomes" id="UP000515158">
    <property type="component" value="Unplaced"/>
</dbReference>
<dbReference type="FunCoup" id="A0A6P8YMV5">
    <property type="interactions" value="8"/>
</dbReference>
<dbReference type="GeneID" id="117643408"/>
<feature type="compositionally biased region" description="Basic and acidic residues" evidence="3">
    <location>
        <begin position="22"/>
        <end position="34"/>
    </location>
</feature>
<dbReference type="RefSeq" id="XP_034238171.1">
    <property type="nucleotide sequence ID" value="XM_034382280.1"/>
</dbReference>
<dbReference type="PRINTS" id="PR01995">
    <property type="entry name" value="UPF0595"/>
</dbReference>
<dbReference type="AlphaFoldDB" id="A0A6P8YMV5"/>